<gene>
    <name evidence="1" type="ORF">TsocGM_09905</name>
</gene>
<dbReference type="RefSeq" id="WP_126725157.1">
    <property type="nucleotide sequence ID" value="NZ_RYZH01000016.1"/>
</dbReference>
<evidence type="ECO:0000313" key="2">
    <source>
        <dbReference type="Proteomes" id="UP000280296"/>
    </source>
</evidence>
<sequence length="175" mass="19056">MADDPIPMTAFGPVKQLALALAGTIALPSPPPATGDLYLIRNPGVAPDLARYGIGGPTYLIKLVQRIGTHFEVDRFLAVENLLVIDKPEPIKNDDREETKLRSYTVDELAQPIAQAIEELNRRESTEESSPEILLFQGVVIHVPEQAPVVVKTRALFGVTAAEAALIQPSRTYCC</sequence>
<name>A0A432MKB7_9BACT</name>
<protein>
    <submittedName>
        <fullName evidence="1">Uncharacterized protein</fullName>
    </submittedName>
</protein>
<proteinExistence type="predicted"/>
<reference evidence="1 2" key="2">
    <citation type="submission" date="2019-01" db="EMBL/GenBank/DDBJ databases">
        <title>Tautonia sociabilis, a novel thermotolerant planctomycete of Isosphaeraceae family, isolated from a 4000 m deep subterranean habitat.</title>
        <authorList>
            <person name="Kovaleva O.L."/>
            <person name="Elcheninov A.G."/>
            <person name="Van Heerden E."/>
            <person name="Toshchakov S.V."/>
            <person name="Novikov A."/>
            <person name="Bonch-Osmolovskaya E.A."/>
            <person name="Kublanov I.V."/>
        </authorList>
    </citation>
    <scope>NUCLEOTIDE SEQUENCE [LARGE SCALE GENOMIC DNA]</scope>
    <source>
        <strain evidence="1 2">GM2012</strain>
    </source>
</reference>
<keyword evidence="2" id="KW-1185">Reference proteome</keyword>
<evidence type="ECO:0000313" key="1">
    <source>
        <dbReference type="EMBL" id="RUL87841.1"/>
    </source>
</evidence>
<accession>A0A432MKB7</accession>
<dbReference type="Proteomes" id="UP000280296">
    <property type="component" value="Unassembled WGS sequence"/>
</dbReference>
<dbReference type="OrthoDB" id="9869817at2"/>
<organism evidence="1 2">
    <name type="scientific">Tautonia sociabilis</name>
    <dbReference type="NCBI Taxonomy" id="2080755"/>
    <lineage>
        <taxon>Bacteria</taxon>
        <taxon>Pseudomonadati</taxon>
        <taxon>Planctomycetota</taxon>
        <taxon>Planctomycetia</taxon>
        <taxon>Isosphaerales</taxon>
        <taxon>Isosphaeraceae</taxon>
        <taxon>Tautonia</taxon>
    </lineage>
</organism>
<dbReference type="AlphaFoldDB" id="A0A432MKB7"/>
<reference evidence="1 2" key="1">
    <citation type="submission" date="2018-12" db="EMBL/GenBank/DDBJ databases">
        <authorList>
            <person name="Toschakov S.V."/>
        </authorList>
    </citation>
    <scope>NUCLEOTIDE SEQUENCE [LARGE SCALE GENOMIC DNA]</scope>
    <source>
        <strain evidence="1 2">GM2012</strain>
    </source>
</reference>
<dbReference type="EMBL" id="RYZH01000016">
    <property type="protein sequence ID" value="RUL87841.1"/>
    <property type="molecule type" value="Genomic_DNA"/>
</dbReference>
<comment type="caution">
    <text evidence="1">The sequence shown here is derived from an EMBL/GenBank/DDBJ whole genome shotgun (WGS) entry which is preliminary data.</text>
</comment>